<accession>A0A1W6KFR9</accession>
<proteinExistence type="predicted"/>
<geneLocation type="plasmid" evidence="2">
    <name>psmr5</name>
</geneLocation>
<dbReference type="GeneID" id="77258056"/>
<dbReference type="InterPro" id="IPR010710">
    <property type="entry name" value="DUF1289"/>
</dbReference>
<dbReference type="EMBL" id="CP020932">
    <property type="protein sequence ID" value="ARM86172.1"/>
    <property type="molecule type" value="Genomic_DNA"/>
</dbReference>
<name>A0A1W6KFR9_9GAMM</name>
<sequence length="82" mass="9161">MATFFEEFEARLKNERDAKTPQTNPLAASPCVKVCSIDGDVCVGCGRTLRELQDYGSANEQARIVINSMAKRRLTKLANRVR</sequence>
<protein>
    <recommendedName>
        <fullName evidence="3">Fe-S protein</fullName>
    </recommendedName>
</protein>
<dbReference type="Proteomes" id="UP000193100">
    <property type="component" value="Plasmid pSMR5"/>
</dbReference>
<evidence type="ECO:0000313" key="2">
    <source>
        <dbReference type="Proteomes" id="UP000193100"/>
    </source>
</evidence>
<gene>
    <name evidence="1" type="ORF">MARSALSMR5_04152</name>
</gene>
<dbReference type="RefSeq" id="WP_085682136.1">
    <property type="nucleotide sequence ID" value="NZ_CP020932.1"/>
</dbReference>
<evidence type="ECO:0008006" key="3">
    <source>
        <dbReference type="Google" id="ProtNLM"/>
    </source>
</evidence>
<keyword evidence="1" id="KW-0614">Plasmid</keyword>
<evidence type="ECO:0000313" key="1">
    <source>
        <dbReference type="EMBL" id="ARM86172.1"/>
    </source>
</evidence>
<dbReference type="Pfam" id="PF06945">
    <property type="entry name" value="DUF1289"/>
    <property type="match status" value="1"/>
</dbReference>
<reference evidence="1 2" key="1">
    <citation type="submission" date="2017-04" db="EMBL/GenBank/DDBJ databases">
        <title>Genome Sequence of Marinobacter salarius strain SMR5 Isolated from a culture of the Diatom Skeletonema marinoi.</title>
        <authorList>
            <person name="Topel M."/>
            <person name="Pinder M.I.M."/>
            <person name="Johansson O.N."/>
            <person name="Kourtchenko O."/>
            <person name="Godhe A."/>
            <person name="Clarke A.K."/>
        </authorList>
    </citation>
    <scope>NUCLEOTIDE SEQUENCE [LARGE SCALE GENOMIC DNA]</scope>
    <source>
        <strain evidence="1 2">SMR5</strain>
        <plasmid evidence="2">Plasmid psmr5</plasmid>
    </source>
</reference>
<dbReference type="AlphaFoldDB" id="A0A1W6KFR9"/>
<organism evidence="1 2">
    <name type="scientific">Marinobacter salarius</name>
    <dbReference type="NCBI Taxonomy" id="1420917"/>
    <lineage>
        <taxon>Bacteria</taxon>
        <taxon>Pseudomonadati</taxon>
        <taxon>Pseudomonadota</taxon>
        <taxon>Gammaproteobacteria</taxon>
        <taxon>Pseudomonadales</taxon>
        <taxon>Marinobacteraceae</taxon>
        <taxon>Marinobacter</taxon>
    </lineage>
</organism>